<dbReference type="EMBL" id="JACTAM010000003">
    <property type="protein sequence ID" value="KAI2666775.1"/>
    <property type="molecule type" value="Genomic_DNA"/>
</dbReference>
<evidence type="ECO:0000256" key="2">
    <source>
        <dbReference type="ARBA" id="ARBA00022475"/>
    </source>
</evidence>
<keyword evidence="15" id="KW-1185">Reference proteome</keyword>
<feature type="domain" description="Ig-like" evidence="13">
    <location>
        <begin position="169"/>
        <end position="266"/>
    </location>
</feature>
<evidence type="ECO:0000256" key="6">
    <source>
        <dbReference type="ARBA" id="ARBA00023136"/>
    </source>
</evidence>
<dbReference type="SMART" id="SM00409">
    <property type="entry name" value="IG"/>
    <property type="match status" value="3"/>
</dbReference>
<evidence type="ECO:0000256" key="12">
    <source>
        <dbReference type="SAM" id="SignalP"/>
    </source>
</evidence>
<feature type="transmembrane region" description="Helical" evidence="11">
    <location>
        <begin position="431"/>
        <end position="453"/>
    </location>
</feature>
<organism evidence="14 15">
    <name type="scientific">Labeo rohita</name>
    <name type="common">Indian major carp</name>
    <name type="synonym">Cyprinus rohita</name>
    <dbReference type="NCBI Taxonomy" id="84645"/>
    <lineage>
        <taxon>Eukaryota</taxon>
        <taxon>Metazoa</taxon>
        <taxon>Chordata</taxon>
        <taxon>Craniata</taxon>
        <taxon>Vertebrata</taxon>
        <taxon>Euteleostomi</taxon>
        <taxon>Actinopterygii</taxon>
        <taxon>Neopterygii</taxon>
        <taxon>Teleostei</taxon>
        <taxon>Ostariophysi</taxon>
        <taxon>Cypriniformes</taxon>
        <taxon>Cyprinidae</taxon>
        <taxon>Labeoninae</taxon>
        <taxon>Labeonini</taxon>
        <taxon>Labeo</taxon>
    </lineage>
</organism>
<protein>
    <submittedName>
        <fullName evidence="14">Butyrophilin-like protein 2</fullName>
    </submittedName>
</protein>
<evidence type="ECO:0000256" key="8">
    <source>
        <dbReference type="ARBA" id="ARBA00023170"/>
    </source>
</evidence>
<feature type="transmembrane region" description="Helical" evidence="11">
    <location>
        <begin position="473"/>
        <end position="492"/>
    </location>
</feature>
<feature type="domain" description="Ig-like" evidence="13">
    <location>
        <begin position="54"/>
        <end position="152"/>
    </location>
</feature>
<dbReference type="InterPro" id="IPR013783">
    <property type="entry name" value="Ig-like_fold"/>
</dbReference>
<evidence type="ECO:0000256" key="10">
    <source>
        <dbReference type="ARBA" id="ARBA00023319"/>
    </source>
</evidence>
<keyword evidence="3 11" id="KW-0812">Transmembrane</keyword>
<evidence type="ECO:0000259" key="13">
    <source>
        <dbReference type="PROSITE" id="PS50835"/>
    </source>
</evidence>
<feature type="transmembrane region" description="Helical" evidence="11">
    <location>
        <begin position="400"/>
        <end position="424"/>
    </location>
</feature>
<dbReference type="PROSITE" id="PS50835">
    <property type="entry name" value="IG_LIKE"/>
    <property type="match status" value="3"/>
</dbReference>
<keyword evidence="2" id="KW-1003">Cell membrane</keyword>
<keyword evidence="6 11" id="KW-0472">Membrane</keyword>
<feature type="signal peptide" evidence="12">
    <location>
        <begin position="1"/>
        <end position="23"/>
    </location>
</feature>
<proteinExistence type="predicted"/>
<dbReference type="PANTHER" id="PTHR25466">
    <property type="entry name" value="T-LYMPHOCYTE ACTIVATION ANTIGEN"/>
    <property type="match status" value="1"/>
</dbReference>
<keyword evidence="5 11" id="KW-1133">Transmembrane helix</keyword>
<keyword evidence="9" id="KW-0325">Glycoprotein</keyword>
<name>A0ABQ8MVA8_LABRO</name>
<feature type="domain" description="Ig-like" evidence="13">
    <location>
        <begin position="282"/>
        <end position="373"/>
    </location>
</feature>
<keyword evidence="8" id="KW-0675">Receptor</keyword>
<keyword evidence="4 12" id="KW-0732">Signal</keyword>
<dbReference type="InterPro" id="IPR003599">
    <property type="entry name" value="Ig_sub"/>
</dbReference>
<accession>A0ABQ8MVA8</accession>
<sequence length="496" mass="56304">MLILCIAAFASALLPCCLIYCRCWICSKTQSQAIHYNCGLTVKGPTGHLSVLLGGSVVLPCHVQKSLLQKRLKVEWKRTDNNTLVHLYQDGESQAKKQHQDYQGRAHFFTDEIKDGNFSLRLDNPRAEDEGLYRCKVYSGQDCVFSAETDVVLNFIMKSLCGEEIVSLGDSVVLPCHVGKHFLKCLKVEWRRTDTETLVCLYQDGQSRAEEQHPDYQDRAHFITNEIKDGNFSLRLKKVKAEDEGKYTCKVYSQQHCVYSANTTLVLRFDVKCSHHTLAPLGSSVVLPVYEDEPSTMKGLRVEWRRTDSQTLVHLNQDGKSRAEAQQKDYQDRAHMFTDQIQRGNFSLRLDNLRAEDEGRYTCTVYSQQRSVFSVKTNLEMRLLVLVRLFRKLSQRITTIFNVLAGITFNVLPSLQFILLFYAFGSTKGALLRVGAVYVFGSVGVVLLNSVALMTELILKTVNGEGAMGDTRIIVFSSEFIFTLFLMILMVFEPCE</sequence>
<keyword evidence="7" id="KW-1015">Disulfide bond</keyword>
<dbReference type="Proteomes" id="UP000830375">
    <property type="component" value="Unassembled WGS sequence"/>
</dbReference>
<evidence type="ECO:0000256" key="4">
    <source>
        <dbReference type="ARBA" id="ARBA00022729"/>
    </source>
</evidence>
<feature type="chain" id="PRO_5047520400" evidence="12">
    <location>
        <begin position="24"/>
        <end position="496"/>
    </location>
</feature>
<dbReference type="InterPro" id="IPR051713">
    <property type="entry name" value="T-cell_Activation_Regulation"/>
</dbReference>
<dbReference type="PANTHER" id="PTHR25466:SF14">
    <property type="entry name" value="BUTYROPHILIN SUBFAMILY 2 MEMBER A2-LIKE-RELATED"/>
    <property type="match status" value="1"/>
</dbReference>
<keyword evidence="10" id="KW-0393">Immunoglobulin domain</keyword>
<gene>
    <name evidence="14" type="ORF">H4Q32_026469</name>
</gene>
<evidence type="ECO:0000256" key="3">
    <source>
        <dbReference type="ARBA" id="ARBA00022692"/>
    </source>
</evidence>
<dbReference type="InterPro" id="IPR036179">
    <property type="entry name" value="Ig-like_dom_sf"/>
</dbReference>
<dbReference type="SUPFAM" id="SSF48726">
    <property type="entry name" value="Immunoglobulin"/>
    <property type="match status" value="3"/>
</dbReference>
<evidence type="ECO:0000256" key="5">
    <source>
        <dbReference type="ARBA" id="ARBA00022989"/>
    </source>
</evidence>
<comment type="caution">
    <text evidence="14">The sequence shown here is derived from an EMBL/GenBank/DDBJ whole genome shotgun (WGS) entry which is preliminary data.</text>
</comment>
<comment type="subcellular location">
    <subcellularLocation>
        <location evidence="1">Cell membrane</location>
        <topology evidence="1">Single-pass type I membrane protein</topology>
    </subcellularLocation>
</comment>
<dbReference type="Pfam" id="PF07686">
    <property type="entry name" value="V-set"/>
    <property type="match status" value="3"/>
</dbReference>
<reference evidence="14 15" key="1">
    <citation type="submission" date="2022-01" db="EMBL/GenBank/DDBJ databases">
        <title>A high-quality chromosome-level genome assembly of rohu carp, Labeo rohita.</title>
        <authorList>
            <person name="Arick M.A. II"/>
            <person name="Hsu C.-Y."/>
            <person name="Magbanua Z."/>
            <person name="Pechanova O."/>
            <person name="Grover C."/>
            <person name="Miller E."/>
            <person name="Thrash A."/>
            <person name="Ezzel L."/>
            <person name="Alam S."/>
            <person name="Benzie J."/>
            <person name="Hamilton M."/>
            <person name="Karsi A."/>
            <person name="Lawrence M.L."/>
            <person name="Peterson D.G."/>
        </authorList>
    </citation>
    <scope>NUCLEOTIDE SEQUENCE [LARGE SCALE GENOMIC DNA]</scope>
    <source>
        <strain evidence="15">BAU-BD-2019</strain>
        <tissue evidence="14">Blood</tissue>
    </source>
</reference>
<dbReference type="InterPro" id="IPR013106">
    <property type="entry name" value="Ig_V-set"/>
</dbReference>
<dbReference type="InterPro" id="IPR007110">
    <property type="entry name" value="Ig-like_dom"/>
</dbReference>
<evidence type="ECO:0000256" key="7">
    <source>
        <dbReference type="ARBA" id="ARBA00023157"/>
    </source>
</evidence>
<evidence type="ECO:0000313" key="15">
    <source>
        <dbReference type="Proteomes" id="UP000830375"/>
    </source>
</evidence>
<dbReference type="Gene3D" id="2.60.40.10">
    <property type="entry name" value="Immunoglobulins"/>
    <property type="match status" value="3"/>
</dbReference>
<evidence type="ECO:0000256" key="9">
    <source>
        <dbReference type="ARBA" id="ARBA00023180"/>
    </source>
</evidence>
<evidence type="ECO:0000313" key="14">
    <source>
        <dbReference type="EMBL" id="KAI2666775.1"/>
    </source>
</evidence>
<evidence type="ECO:0000256" key="1">
    <source>
        <dbReference type="ARBA" id="ARBA00004251"/>
    </source>
</evidence>
<dbReference type="SMART" id="SM00406">
    <property type="entry name" value="IGv"/>
    <property type="match status" value="3"/>
</dbReference>
<evidence type="ECO:0000256" key="11">
    <source>
        <dbReference type="SAM" id="Phobius"/>
    </source>
</evidence>